<dbReference type="SUPFAM" id="SSF74982">
    <property type="entry name" value="Small protein B (SmpB)"/>
    <property type="match status" value="1"/>
</dbReference>
<name>A0A3E2BQ96_9BACT</name>
<comment type="caution">
    <text evidence="4">The sequence shown here is derived from an EMBL/GenBank/DDBJ whole genome shotgun (WGS) entry which is preliminary data.</text>
</comment>
<organism evidence="4 5">
    <name type="scientific">Candidatus Saccharicenans subterraneus</name>
    <dbReference type="NCBI Taxonomy" id="2508984"/>
    <lineage>
        <taxon>Bacteria</taxon>
        <taxon>Candidatus Aminicenantota</taxon>
        <taxon>Candidatus Aminicenantia</taxon>
        <taxon>Candidatus Aminicenantales</taxon>
        <taxon>Candidatus Saccharicenantaceae</taxon>
        <taxon>Candidatus Saccharicenans</taxon>
    </lineage>
</organism>
<comment type="similarity">
    <text evidence="3">Belongs to the SmpB family.</text>
</comment>
<accession>A0A3E2BQ96</accession>
<proteinExistence type="inferred from homology"/>
<dbReference type="InterPro" id="IPR000037">
    <property type="entry name" value="SsrA-bd_prot"/>
</dbReference>
<gene>
    <name evidence="3" type="primary">smpB</name>
    <name evidence="4" type="ORF">OP8BY_0759</name>
</gene>
<dbReference type="Proteomes" id="UP000257323">
    <property type="component" value="Unassembled WGS sequence"/>
</dbReference>
<dbReference type="GO" id="GO:0005829">
    <property type="term" value="C:cytosol"/>
    <property type="evidence" value="ECO:0007669"/>
    <property type="project" value="TreeGrafter"/>
</dbReference>
<evidence type="ECO:0000256" key="3">
    <source>
        <dbReference type="HAMAP-Rule" id="MF_00023"/>
    </source>
</evidence>
<dbReference type="EMBL" id="QUAH01000001">
    <property type="protein sequence ID" value="RFT16817.1"/>
    <property type="molecule type" value="Genomic_DNA"/>
</dbReference>
<protein>
    <recommendedName>
        <fullName evidence="3">SsrA-binding protein</fullName>
    </recommendedName>
    <alternativeName>
        <fullName evidence="3">Small protein B</fullName>
    </alternativeName>
</protein>
<dbReference type="PANTHER" id="PTHR30308">
    <property type="entry name" value="TMRNA-BINDING COMPONENT OF TRANS-TRANSLATION TAGGING COMPLEX"/>
    <property type="match status" value="1"/>
</dbReference>
<dbReference type="HAMAP" id="MF_00023">
    <property type="entry name" value="SmpB"/>
    <property type="match status" value="1"/>
</dbReference>
<keyword evidence="1 3" id="KW-0963">Cytoplasm</keyword>
<reference evidence="4 5" key="1">
    <citation type="submission" date="2018-08" db="EMBL/GenBank/DDBJ databases">
        <title>Genome analysis of the thermophilic bacterium of the candidate phylum Aminicenantes from deep subsurface aquifer revealed its physiology and ecological role.</title>
        <authorList>
            <person name="Kadnikov V.V."/>
            <person name="Mardanov A.V."/>
            <person name="Beletsky A.V."/>
            <person name="Karnachuk O.V."/>
            <person name="Ravin N.V."/>
        </authorList>
    </citation>
    <scope>NUCLEOTIDE SEQUENCE [LARGE SCALE GENOMIC DNA]</scope>
    <source>
        <strain evidence="4">BY38</strain>
    </source>
</reference>
<dbReference type="GO" id="GO:0070930">
    <property type="term" value="P:trans-translation-dependent protein tagging"/>
    <property type="evidence" value="ECO:0007669"/>
    <property type="project" value="TreeGrafter"/>
</dbReference>
<dbReference type="PANTHER" id="PTHR30308:SF2">
    <property type="entry name" value="SSRA-BINDING PROTEIN"/>
    <property type="match status" value="1"/>
</dbReference>
<dbReference type="Pfam" id="PF01668">
    <property type="entry name" value="SmpB"/>
    <property type="match status" value="1"/>
</dbReference>
<keyword evidence="2 3" id="KW-0694">RNA-binding</keyword>
<evidence type="ECO:0000256" key="2">
    <source>
        <dbReference type="ARBA" id="ARBA00022884"/>
    </source>
</evidence>
<dbReference type="GO" id="GO:0070929">
    <property type="term" value="P:trans-translation"/>
    <property type="evidence" value="ECO:0007669"/>
    <property type="project" value="UniProtKB-UniRule"/>
</dbReference>
<dbReference type="CDD" id="cd09294">
    <property type="entry name" value="SmpB"/>
    <property type="match status" value="1"/>
</dbReference>
<dbReference type="Gene3D" id="2.40.280.10">
    <property type="match status" value="1"/>
</dbReference>
<dbReference type="NCBIfam" id="NF003843">
    <property type="entry name" value="PRK05422.1"/>
    <property type="match status" value="1"/>
</dbReference>
<comment type="subcellular location">
    <subcellularLocation>
        <location evidence="3">Cytoplasm</location>
    </subcellularLocation>
    <text evidence="3">The tmRNA-SmpB complex associates with stalled 70S ribosomes.</text>
</comment>
<evidence type="ECO:0000313" key="4">
    <source>
        <dbReference type="EMBL" id="RFT16817.1"/>
    </source>
</evidence>
<dbReference type="InterPro" id="IPR020081">
    <property type="entry name" value="SsrA-bd_prot_CS"/>
</dbReference>
<evidence type="ECO:0000256" key="1">
    <source>
        <dbReference type="ARBA" id="ARBA00022490"/>
    </source>
</evidence>
<dbReference type="InterPro" id="IPR023620">
    <property type="entry name" value="SmpB"/>
</dbReference>
<dbReference type="NCBIfam" id="TIGR00086">
    <property type="entry name" value="smpB"/>
    <property type="match status" value="1"/>
</dbReference>
<evidence type="ECO:0000313" key="5">
    <source>
        <dbReference type="Proteomes" id="UP000257323"/>
    </source>
</evidence>
<dbReference type="PROSITE" id="PS01317">
    <property type="entry name" value="SSRP"/>
    <property type="match status" value="1"/>
</dbReference>
<sequence length="150" mass="17364">MKVVATNKTAHHNYEILETMEAGLALTGSEVKSIREGRISLKESYADFQGDELFLIDCNISPYHAANVFNHEPTRARKLLLHRRELKRLAGKVQERGLTLIPTKVYLNDRGLVKIELALARGKKTFEKRETIKKRDLEREIRAELKKRLR</sequence>
<dbReference type="GO" id="GO:0003723">
    <property type="term" value="F:RNA binding"/>
    <property type="evidence" value="ECO:0007669"/>
    <property type="project" value="UniProtKB-UniRule"/>
</dbReference>
<dbReference type="AlphaFoldDB" id="A0A3E2BQ96"/>
<comment type="function">
    <text evidence="3">Required for rescue of stalled ribosomes mediated by trans-translation. Binds to transfer-messenger RNA (tmRNA), required for stable association of tmRNA with ribosomes. tmRNA and SmpB together mimic tRNA shape, replacing the anticodon stem-loop with SmpB. tmRNA is encoded by the ssrA gene; the 2 termini fold to resemble tRNA(Ala) and it encodes a 'tag peptide', a short internal open reading frame. During trans-translation Ala-aminoacylated tmRNA acts like a tRNA, entering the A-site of stalled ribosomes, displacing the stalled mRNA. The ribosome then switches to translate the ORF on the tmRNA; the nascent peptide is terminated with the 'tag peptide' encoded by the tmRNA and targeted for degradation. The ribosome is freed to recommence translation, which seems to be the essential function of trans-translation.</text>
</comment>